<dbReference type="Pfam" id="PF04851">
    <property type="entry name" value="ResIII"/>
    <property type="match status" value="1"/>
</dbReference>
<dbReference type="PANTHER" id="PTHR47396">
    <property type="entry name" value="TYPE I RESTRICTION ENZYME ECOKI R PROTEIN"/>
    <property type="match status" value="1"/>
</dbReference>
<proteinExistence type="predicted"/>
<dbReference type="EMBL" id="LGEM01000024">
    <property type="protein sequence ID" value="KUP97478.1"/>
    <property type="molecule type" value="Genomic_DNA"/>
</dbReference>
<evidence type="ECO:0000313" key="4">
    <source>
        <dbReference type="Proteomes" id="UP000074382"/>
    </source>
</evidence>
<evidence type="ECO:0000259" key="2">
    <source>
        <dbReference type="PROSITE" id="PS51192"/>
    </source>
</evidence>
<keyword evidence="3" id="KW-0378">Hydrolase</keyword>
<dbReference type="Pfam" id="PF13643">
    <property type="entry name" value="DUF4145"/>
    <property type="match status" value="1"/>
</dbReference>
<dbReference type="Proteomes" id="UP000074382">
    <property type="component" value="Unassembled WGS sequence"/>
</dbReference>
<name>A0A147KJK8_THECS</name>
<keyword evidence="4" id="KW-1185">Reference proteome</keyword>
<dbReference type="InterPro" id="IPR001650">
    <property type="entry name" value="Helicase_C-like"/>
</dbReference>
<dbReference type="Pfam" id="PF00271">
    <property type="entry name" value="Helicase_C"/>
    <property type="match status" value="1"/>
</dbReference>
<dbReference type="Gene3D" id="3.40.50.300">
    <property type="entry name" value="P-loop containing nucleotide triphosphate hydrolases"/>
    <property type="match status" value="2"/>
</dbReference>
<comment type="caution">
    <text evidence="3">The sequence shown here is derived from an EMBL/GenBank/DDBJ whole genome shotgun (WGS) entry which is preliminary data.</text>
</comment>
<protein>
    <submittedName>
        <fullName evidence="3">Restriction endonuclease subunit R</fullName>
    </submittedName>
</protein>
<dbReference type="PATRIC" id="fig|665004.4.peg.3147"/>
<dbReference type="GO" id="GO:0003677">
    <property type="term" value="F:DNA binding"/>
    <property type="evidence" value="ECO:0007669"/>
    <property type="project" value="UniProtKB-KW"/>
</dbReference>
<reference evidence="4" key="1">
    <citation type="journal article" date="2017" name="Acta Aliment.">
        <title>Plant polysaccharide degrading enzyme system of Thermpbifida cellulosilytica TB100 revealed by de novo genome project data.</title>
        <authorList>
            <person name="Toth A."/>
            <person name="Baka E."/>
            <person name="Luzics S."/>
            <person name="Bata-Vidacs I."/>
            <person name="Nagy I."/>
            <person name="Balint B."/>
            <person name="Herceg R."/>
            <person name="Olasz F."/>
            <person name="Wilk T."/>
            <person name="Nagy T."/>
            <person name="Kriszt B."/>
            <person name="Nagy I."/>
            <person name="Kukolya J."/>
        </authorList>
    </citation>
    <scope>NUCLEOTIDE SEQUENCE [LARGE SCALE GENOMIC DNA]</scope>
    <source>
        <strain evidence="4">TB100</strain>
    </source>
</reference>
<dbReference type="SMART" id="SM00487">
    <property type="entry name" value="DEXDc"/>
    <property type="match status" value="1"/>
</dbReference>
<dbReference type="InterPro" id="IPR007409">
    <property type="entry name" value="Restrct_endonuc_type1_HsdR_N"/>
</dbReference>
<dbReference type="InterPro" id="IPR050742">
    <property type="entry name" value="Helicase_Restrict-Modif_Enz"/>
</dbReference>
<dbReference type="InterPro" id="IPR006935">
    <property type="entry name" value="Helicase/UvrB_N"/>
</dbReference>
<dbReference type="PANTHER" id="PTHR47396:SF1">
    <property type="entry name" value="ATP-DEPENDENT HELICASE IRC3-RELATED"/>
    <property type="match status" value="1"/>
</dbReference>
<dbReference type="GO" id="GO:0009307">
    <property type="term" value="P:DNA restriction-modification system"/>
    <property type="evidence" value="ECO:0007669"/>
    <property type="project" value="UniProtKB-KW"/>
</dbReference>
<dbReference type="RefSeq" id="WP_068757467.1">
    <property type="nucleotide sequence ID" value="NZ_KQ950183.1"/>
</dbReference>
<keyword evidence="1" id="KW-0175">Coiled coil</keyword>
<dbReference type="OrthoDB" id="9776021at2"/>
<dbReference type="InterPro" id="IPR013670">
    <property type="entry name" value="EcoEI_R_C_dom"/>
</dbReference>
<dbReference type="PROSITE" id="PS51192">
    <property type="entry name" value="HELICASE_ATP_BIND_1"/>
    <property type="match status" value="1"/>
</dbReference>
<feature type="domain" description="Helicase ATP-binding" evidence="2">
    <location>
        <begin position="366"/>
        <end position="523"/>
    </location>
</feature>
<accession>A0A147KJK8</accession>
<dbReference type="Pfam" id="PF08463">
    <property type="entry name" value="EcoEI_R_C"/>
    <property type="match status" value="1"/>
</dbReference>
<dbReference type="GO" id="GO:0005524">
    <property type="term" value="F:ATP binding"/>
    <property type="evidence" value="ECO:0007669"/>
    <property type="project" value="UniProtKB-KW"/>
</dbReference>
<dbReference type="CDD" id="cd18799">
    <property type="entry name" value="SF2_C_EcoAI-like"/>
    <property type="match status" value="1"/>
</dbReference>
<organism evidence="3 4">
    <name type="scientific">Thermobifida cellulosilytica TB100</name>
    <dbReference type="NCBI Taxonomy" id="665004"/>
    <lineage>
        <taxon>Bacteria</taxon>
        <taxon>Bacillati</taxon>
        <taxon>Actinomycetota</taxon>
        <taxon>Actinomycetes</taxon>
        <taxon>Streptosporangiales</taxon>
        <taxon>Nocardiopsidaceae</taxon>
        <taxon>Thermobifida</taxon>
    </lineage>
</organism>
<dbReference type="GO" id="GO:0009035">
    <property type="term" value="F:type I site-specific deoxyribonuclease activity"/>
    <property type="evidence" value="ECO:0007669"/>
    <property type="project" value="UniProtKB-EC"/>
</dbReference>
<dbReference type="Gene3D" id="3.90.1570.30">
    <property type="match status" value="1"/>
</dbReference>
<feature type="coiled-coil region" evidence="1">
    <location>
        <begin position="158"/>
        <end position="199"/>
    </location>
</feature>
<dbReference type="InterPro" id="IPR014001">
    <property type="entry name" value="Helicase_ATP-bd"/>
</dbReference>
<dbReference type="GO" id="GO:0005829">
    <property type="term" value="C:cytosol"/>
    <property type="evidence" value="ECO:0007669"/>
    <property type="project" value="TreeGrafter"/>
</dbReference>
<evidence type="ECO:0000256" key="1">
    <source>
        <dbReference type="SAM" id="Coils"/>
    </source>
</evidence>
<keyword evidence="3" id="KW-0540">Nuclease</keyword>
<dbReference type="Pfam" id="PF04313">
    <property type="entry name" value="HSDR_N"/>
    <property type="match status" value="1"/>
</dbReference>
<dbReference type="STRING" id="665004.AC529_06460"/>
<dbReference type="AlphaFoldDB" id="A0A147KJK8"/>
<keyword evidence="3" id="KW-0255">Endonuclease</keyword>
<gene>
    <name evidence="3" type="ORF">AC529_06460</name>
</gene>
<evidence type="ECO:0000313" key="3">
    <source>
        <dbReference type="EMBL" id="KUP97478.1"/>
    </source>
</evidence>
<sequence>MSNFAFLSAEWPELYDEAVRAERLARVDPRTSCFYARRALELTVDWLYRYDASLRRPARDDLHGLITEPTLVALVGAALQRKMDVIRRIGNRAVHRPEPVHASDAVKVAAELFHVLYWVARTYTRDPAHLPADTLVFDAGVIKRPATPAERIKRQAELKRLEQEHARRDAELAEARANNEALNAELQRLRAEVAEAKAANSARADRHDYDEAQTRALLIDLMLREAGWSLDGEHDREYPVSGMPNASGNGRVDYVLWDDDGRPLAVVEAKRARRSPAEGQQQAKLYADALEARFGRRPVIFYTSGYDTYLWDDTVYPPRQVRGFYTKDELRLLVQRRARQALAGVPVNSDIAGRPYQKEAIRRIGEAFESGRRKALVVMATGAGKTRTTVALVDQLMRAGWVKRVLFLADRTALVTQAVNAFKNHLGASNPVNLVTERDADGRVYVSTYPTMMNLIDRTDEGVRRFGPGFFDLVVVDEAHRSVYQKYREIFAYFDALLLGLTATPKDEVDRNTYRLFELEAGNPTYVYSLEDAAHDGYLVLPKTVAVPLRFQREGIRYDDLSEEEKAEWDALDWGEEGPPDEVDSEAVNKFLFNADTVDKALEVLMTRGHRVAGGDRLGKTIIFAKNQAHAEFIEERFNANYPEYRGEFARVVTHRSEYAQDLIDRFAASDRAPHIAISVDMLDTGIDVPEVVNLVLFKLVRSKTKFWQMIGRGTRLCPDLFGPGRDKEDFLVFDLCGNVEFFNQDLPSSEGHVAPSLGERLMRQRLEVLRVLDERGAAAGEEEPQEDGTRSEAGLRRELAHHLHRTVAGMNRDSFLVRPHLRQVEFYSDYAHWRRLRPEDYDEITEHLAGLPSEYRSDDDTEEARRFDLWSLRLQLGRLTGDLTGEERLRGRIQELASALLGKTSIPDVRRQQEFLEEVAGDEWWVDVTAPMLESMRRRMRSLVRFVDPVQRTVVYTDFEDELGEVAEAVLRGVPADAARDRLEGRLRRFLRGHEDLPAVRKLRSAVQVDAADLAALEGALLEAQVCTAEELREAEQEHGGGLGRLVRLQLGLDRDAVEAAFSAFRHGRSLSAAQTRFVVRMVDYLERNGVLEVGALYESPFAELAPNGPEDLFDEDGMEALVEVLGRIEATAVPS</sequence>
<dbReference type="InterPro" id="IPR025285">
    <property type="entry name" value="DUF4145"/>
</dbReference>
<dbReference type="CDD" id="cd18032">
    <property type="entry name" value="DEXHc_RE_I_III_res"/>
    <property type="match status" value="1"/>
</dbReference>
<dbReference type="InterPro" id="IPR027417">
    <property type="entry name" value="P-loop_NTPase"/>
</dbReference>
<dbReference type="SUPFAM" id="SSF52540">
    <property type="entry name" value="P-loop containing nucleoside triphosphate hydrolases"/>
    <property type="match status" value="2"/>
</dbReference>